<feature type="compositionally biased region" description="Basic and acidic residues" evidence="1">
    <location>
        <begin position="964"/>
        <end position="983"/>
    </location>
</feature>
<dbReference type="AlphaFoldDB" id="A0A8H6SSL8"/>
<dbReference type="RefSeq" id="XP_037221119.1">
    <property type="nucleotide sequence ID" value="XM_037363198.1"/>
</dbReference>
<dbReference type="GeneID" id="59345714"/>
<comment type="caution">
    <text evidence="2">The sequence shown here is derived from an EMBL/GenBank/DDBJ whole genome shotgun (WGS) entry which is preliminary data.</text>
</comment>
<feature type="compositionally biased region" description="Acidic residues" evidence="1">
    <location>
        <begin position="992"/>
        <end position="1009"/>
    </location>
</feature>
<name>A0A8H6SSL8_9AGAR</name>
<evidence type="ECO:0000256" key="1">
    <source>
        <dbReference type="SAM" id="MobiDB-lite"/>
    </source>
</evidence>
<evidence type="ECO:0000313" key="3">
    <source>
        <dbReference type="Proteomes" id="UP000636479"/>
    </source>
</evidence>
<feature type="region of interest" description="Disordered" evidence="1">
    <location>
        <begin position="964"/>
        <end position="1038"/>
    </location>
</feature>
<protein>
    <submittedName>
        <fullName evidence="2">Uncharacterized protein</fullName>
    </submittedName>
</protein>
<evidence type="ECO:0000313" key="2">
    <source>
        <dbReference type="EMBL" id="KAF7304147.1"/>
    </source>
</evidence>
<dbReference type="PANTHER" id="PTHR31912">
    <property type="entry name" value="IP13529P"/>
    <property type="match status" value="1"/>
</dbReference>
<keyword evidence="3" id="KW-1185">Reference proteome</keyword>
<reference evidence="2" key="1">
    <citation type="submission" date="2020-05" db="EMBL/GenBank/DDBJ databases">
        <title>Mycena genomes resolve the evolution of fungal bioluminescence.</title>
        <authorList>
            <person name="Tsai I.J."/>
        </authorList>
    </citation>
    <scope>NUCLEOTIDE SEQUENCE</scope>
    <source>
        <strain evidence="2">171206Taipei</strain>
    </source>
</reference>
<accession>A0A8H6SSL8</accession>
<sequence>MRIRLDNEFERILGKALAADAEEDDEDEALEFEQQLEAEADRFEPSGNKSSCFPWPNETTLRLDVMDNLGHCRFTSAQISLILHIMKRLGVKDSRLSPPKETYSINFYVTNLRHTIARNFANPLVAPHLSLYPEEVVNGLVSERWQAERALDYTPEQLTPMFSDGRCRWWANEVAPLHDGRFVIPIAWIARRGRLIVDALLVTRVSDGDRWECRGKEEEIDVSQLQADFDDLITEFGPEFTWTAELQEFVPAMPNPYRKLSGDRNKSKQYNKFLVMVMQNMSLPSVLLKQEFHVHFCGASQHVTTAELNAVLWDFVQGTERDPIICFNASTHCEAAVIIRVHDKNADNPQQSEEASHIGCNGTHPCRKCKWGGSKINQVQDAVYHACHSPSIARTADEIRAELHHQLSLAAKGSAAAIETRQKETGTKDKLTQYWIERTLERVSQLKSENPRSSAKTIAMEAQNWLAEQPGDKMNPLLDIIGLDPARDMPIEILHTVLLGVIKYIWHHLNTQKWTDANRHLLAIRLQSTDITSMNIPPIHGAYMIQYRNNLIGKHFKTIMQVLVFHIHDLCMQEQFQLVKAAADLGARVWVSVIDNMEEYIADLKTAIANLLDAWDSVEPLRILTKIKLHLLPHLPDDIQQFGPAVRFLTETQESYNAVFRMCSINGNHQAPSCDIAVKFASMNNVKHALCGEWWESAATTTEAQEWVQPGDGVKKLMLDDSVLQRHLGWVTHCAPVPGFVRLLGLEEFPAKPWHQTIASQHWKTGNQPISEGMWREGLSATCKTGDAVKINGWAFVRESETKVALGQVTEILLGHNGQAWICLQQFVCTETRHPEFDWLVVQPPLGHKIVEQQLTSFLVVPGTAMEFSCSVQHDCRMGHCQPAVVAKERQERQDTTRDISLVRHGDDENFVLNLGSVHNFVELTRVLPRNLWKLNALHDNHLLFHTQMAVKARASRLIAREKTAEKQRATAAKKKEQAEEAAQKAQMVDSDGSESDLSEEHSEVDDEDFVLKGVGRKRARNNAKGTDGMTGKRLKRG</sequence>
<dbReference type="PROSITE" id="PS00290">
    <property type="entry name" value="IG_MHC"/>
    <property type="match status" value="1"/>
</dbReference>
<dbReference type="EMBL" id="JACAZF010000005">
    <property type="protein sequence ID" value="KAF7304147.1"/>
    <property type="molecule type" value="Genomic_DNA"/>
</dbReference>
<dbReference type="InterPro" id="IPR003006">
    <property type="entry name" value="Ig/MHC_CS"/>
</dbReference>
<dbReference type="Proteomes" id="UP000636479">
    <property type="component" value="Unassembled WGS sequence"/>
</dbReference>
<organism evidence="2 3">
    <name type="scientific">Mycena indigotica</name>
    <dbReference type="NCBI Taxonomy" id="2126181"/>
    <lineage>
        <taxon>Eukaryota</taxon>
        <taxon>Fungi</taxon>
        <taxon>Dikarya</taxon>
        <taxon>Basidiomycota</taxon>
        <taxon>Agaricomycotina</taxon>
        <taxon>Agaricomycetes</taxon>
        <taxon>Agaricomycetidae</taxon>
        <taxon>Agaricales</taxon>
        <taxon>Marasmiineae</taxon>
        <taxon>Mycenaceae</taxon>
        <taxon>Mycena</taxon>
    </lineage>
</organism>
<gene>
    <name evidence="2" type="ORF">MIND_00646400</name>
</gene>
<dbReference type="PANTHER" id="PTHR31912:SF34">
    <property type="entry name" value="NOTOCHORD-RELATED PROTEIN"/>
    <property type="match status" value="1"/>
</dbReference>
<dbReference type="OrthoDB" id="2506088at2759"/>
<proteinExistence type="predicted"/>